<dbReference type="Proteomes" id="UP000011115">
    <property type="component" value="Unassembled WGS sequence"/>
</dbReference>
<evidence type="ECO:0000313" key="1">
    <source>
        <dbReference type="EnsemblPlants" id="PGSC0003DMT400075653"/>
    </source>
</evidence>
<name>M1CVK0_SOLTU</name>
<dbReference type="AlphaFoldDB" id="M1CVK0"/>
<dbReference type="PaxDb" id="4113-PGSC0003DMT400075653"/>
<dbReference type="HOGENOM" id="CLU_2946222_0_0_1"/>
<reference evidence="2" key="1">
    <citation type="journal article" date="2011" name="Nature">
        <title>Genome sequence and analysis of the tuber crop potato.</title>
        <authorList>
            <consortium name="The Potato Genome Sequencing Consortium"/>
        </authorList>
    </citation>
    <scope>NUCLEOTIDE SEQUENCE [LARGE SCALE GENOMIC DNA]</scope>
    <source>
        <strain evidence="2">cv. DM1-3 516 R44</strain>
    </source>
</reference>
<reference evidence="1" key="2">
    <citation type="submission" date="2015-06" db="UniProtKB">
        <authorList>
            <consortium name="EnsemblPlants"/>
        </authorList>
    </citation>
    <scope>IDENTIFICATION</scope>
    <source>
        <strain evidence="1">DM1-3 516 R44</strain>
    </source>
</reference>
<protein>
    <submittedName>
        <fullName evidence="1">Uncharacterized protein</fullName>
    </submittedName>
</protein>
<accession>M1CVK0</accession>
<dbReference type="Gramene" id="PGSC0003DMT400075653">
    <property type="protein sequence ID" value="PGSC0003DMT400075653"/>
    <property type="gene ID" value="PGSC0003DMG400029427"/>
</dbReference>
<evidence type="ECO:0000313" key="2">
    <source>
        <dbReference type="Proteomes" id="UP000011115"/>
    </source>
</evidence>
<dbReference type="EnsemblPlants" id="PGSC0003DMT400075653">
    <property type="protein sequence ID" value="PGSC0003DMT400075653"/>
    <property type="gene ID" value="PGSC0003DMG400029427"/>
</dbReference>
<keyword evidence="2" id="KW-1185">Reference proteome</keyword>
<sequence>MGYGSPSSFSFSSQPSITNIGANEQLQLEAKGDVYSMIQQKEAPKKSALNFQLCILLLWA</sequence>
<organism evidence="1 2">
    <name type="scientific">Solanum tuberosum</name>
    <name type="common">Potato</name>
    <dbReference type="NCBI Taxonomy" id="4113"/>
    <lineage>
        <taxon>Eukaryota</taxon>
        <taxon>Viridiplantae</taxon>
        <taxon>Streptophyta</taxon>
        <taxon>Embryophyta</taxon>
        <taxon>Tracheophyta</taxon>
        <taxon>Spermatophyta</taxon>
        <taxon>Magnoliopsida</taxon>
        <taxon>eudicotyledons</taxon>
        <taxon>Gunneridae</taxon>
        <taxon>Pentapetalae</taxon>
        <taxon>asterids</taxon>
        <taxon>lamiids</taxon>
        <taxon>Solanales</taxon>
        <taxon>Solanaceae</taxon>
        <taxon>Solanoideae</taxon>
        <taxon>Solaneae</taxon>
        <taxon>Solanum</taxon>
    </lineage>
</organism>
<proteinExistence type="predicted"/>
<dbReference type="InParanoid" id="M1CVK0"/>